<dbReference type="SMART" id="SM00185">
    <property type="entry name" value="ARM"/>
    <property type="match status" value="2"/>
</dbReference>
<dbReference type="Proteomes" id="UP001237642">
    <property type="component" value="Unassembled WGS sequence"/>
</dbReference>
<dbReference type="Pfam" id="PF00514">
    <property type="entry name" value="Arm"/>
    <property type="match status" value="1"/>
</dbReference>
<proteinExistence type="predicted"/>
<dbReference type="Gene3D" id="1.25.10.10">
    <property type="entry name" value="Leucine-rich Repeat Variant"/>
    <property type="match status" value="2"/>
</dbReference>
<reference evidence="4" key="1">
    <citation type="submission" date="2023-02" db="EMBL/GenBank/DDBJ databases">
        <title>Genome of toxic invasive species Heracleum sosnowskyi carries increased number of genes despite the absence of recent whole-genome duplications.</title>
        <authorList>
            <person name="Schelkunov M."/>
            <person name="Shtratnikova V."/>
            <person name="Makarenko M."/>
            <person name="Klepikova A."/>
            <person name="Omelchenko D."/>
            <person name="Novikova G."/>
            <person name="Obukhova E."/>
            <person name="Bogdanov V."/>
            <person name="Penin A."/>
            <person name="Logacheva M."/>
        </authorList>
    </citation>
    <scope>NUCLEOTIDE SEQUENCE</scope>
    <source>
        <strain evidence="4">Hsosn_3</strain>
        <tissue evidence="4">Leaf</tissue>
    </source>
</reference>
<keyword evidence="1" id="KW-0677">Repeat</keyword>
<dbReference type="PANTHER" id="PTHR46168">
    <property type="entry name" value="ARMADILLO REPEAT ONLY 4"/>
    <property type="match status" value="1"/>
</dbReference>
<feature type="repeat" description="ARM" evidence="2">
    <location>
        <begin position="32"/>
        <end position="75"/>
    </location>
</feature>
<protein>
    <submittedName>
        <fullName evidence="4">Armadillo repeat only 4</fullName>
    </submittedName>
</protein>
<comment type="caution">
    <text evidence="4">The sequence shown here is derived from an EMBL/GenBank/DDBJ whole genome shotgun (WGS) entry which is preliminary data.</text>
</comment>
<evidence type="ECO:0000256" key="2">
    <source>
        <dbReference type="PROSITE-ProRule" id="PRU00259"/>
    </source>
</evidence>
<dbReference type="SUPFAM" id="SSF48371">
    <property type="entry name" value="ARM repeat"/>
    <property type="match status" value="1"/>
</dbReference>
<feature type="region of interest" description="Disordered" evidence="3">
    <location>
        <begin position="164"/>
        <end position="188"/>
    </location>
</feature>
<evidence type="ECO:0000313" key="5">
    <source>
        <dbReference type="Proteomes" id="UP001237642"/>
    </source>
</evidence>
<evidence type="ECO:0000256" key="1">
    <source>
        <dbReference type="ARBA" id="ARBA00022737"/>
    </source>
</evidence>
<feature type="compositionally biased region" description="Basic and acidic residues" evidence="3">
    <location>
        <begin position="177"/>
        <end position="188"/>
    </location>
</feature>
<organism evidence="4 5">
    <name type="scientific">Heracleum sosnowskyi</name>
    <dbReference type="NCBI Taxonomy" id="360622"/>
    <lineage>
        <taxon>Eukaryota</taxon>
        <taxon>Viridiplantae</taxon>
        <taxon>Streptophyta</taxon>
        <taxon>Embryophyta</taxon>
        <taxon>Tracheophyta</taxon>
        <taxon>Spermatophyta</taxon>
        <taxon>Magnoliopsida</taxon>
        <taxon>eudicotyledons</taxon>
        <taxon>Gunneridae</taxon>
        <taxon>Pentapetalae</taxon>
        <taxon>asterids</taxon>
        <taxon>campanulids</taxon>
        <taxon>Apiales</taxon>
        <taxon>Apiaceae</taxon>
        <taxon>Apioideae</taxon>
        <taxon>apioid superclade</taxon>
        <taxon>Tordylieae</taxon>
        <taxon>Tordyliinae</taxon>
        <taxon>Heracleum</taxon>
    </lineage>
</organism>
<evidence type="ECO:0000256" key="3">
    <source>
        <dbReference type="SAM" id="MobiDB-lite"/>
    </source>
</evidence>
<dbReference type="PROSITE" id="PS50176">
    <property type="entry name" value="ARM_REPEAT"/>
    <property type="match status" value="1"/>
</dbReference>
<accession>A0AAD8H917</accession>
<name>A0AAD8H917_9APIA</name>
<dbReference type="InterPro" id="IPR000225">
    <property type="entry name" value="Armadillo"/>
</dbReference>
<dbReference type="AlphaFoldDB" id="A0AAD8H917"/>
<evidence type="ECO:0000313" key="4">
    <source>
        <dbReference type="EMBL" id="KAK1363155.1"/>
    </source>
</evidence>
<gene>
    <name evidence="4" type="ORF">POM88_038716</name>
</gene>
<dbReference type="PANTHER" id="PTHR46168:SF15">
    <property type="entry name" value="ARMADILLO REPEAT-CONTAINING DOMAIN-CONTAINING PROTEIN"/>
    <property type="match status" value="1"/>
</dbReference>
<feature type="compositionally biased region" description="Low complexity" evidence="3">
    <location>
        <begin position="164"/>
        <end position="173"/>
    </location>
</feature>
<sequence length="440" mass="47794">MGQLKDRVEAANELASLARDNNRNMKIIVQEGGVAPLLKLLKDGASAEAQMAAATALYNLGTDQEKVKSIASEVSALSIVVKAIGESPMRVQIVLVNLVARMAELDEGVREDLGRENVTRPLVTLLGMDIVVEETKTPSGKPTSIHSLVQINKEVSKKNFHSTSSLSLYSDGSSRGGRKEREAESPDMKHRLKISCAGALVKLSKGSLFNSRKITETKALVCLAKLIEKEHGELQLNCLMTVMELAAVAELYPDLRQVAFKPNSPAARVILDQLLRVINEENSPQLLIPTIKSIGSLARTFPAKETRILGPLVTQLGHKSADVATEAAIALGKFVALENFNCVEHSKAIIEANGVPRLMNLLKSNDRPRKHEFILLCCLAIHVGNSPALEQARALSVIEGAARSMLAHHPELRELCAKAVDQLTLYQAGAHTHHKHSYVP</sequence>
<reference evidence="4" key="2">
    <citation type="submission" date="2023-05" db="EMBL/GenBank/DDBJ databases">
        <authorList>
            <person name="Schelkunov M.I."/>
        </authorList>
    </citation>
    <scope>NUCLEOTIDE SEQUENCE</scope>
    <source>
        <strain evidence="4">Hsosn_3</strain>
        <tissue evidence="4">Leaf</tissue>
    </source>
</reference>
<dbReference type="EMBL" id="JAUIZM010000009">
    <property type="protein sequence ID" value="KAK1363155.1"/>
    <property type="molecule type" value="Genomic_DNA"/>
</dbReference>
<dbReference type="InterPro" id="IPR011989">
    <property type="entry name" value="ARM-like"/>
</dbReference>
<keyword evidence="5" id="KW-1185">Reference proteome</keyword>
<dbReference type="InterPro" id="IPR016024">
    <property type="entry name" value="ARM-type_fold"/>
</dbReference>